<sequence length="104" mass="11934">SAIVDLVVFSDVGEVERSPSVRSADKHTPCRAPGHQQVFSLKELRSWTEPQEKDGRLTWRRWGPRRVEPAGQVEESSWTRKDVKAKLPVRWVPEPRGLPARLHC</sequence>
<feature type="non-terminal residue" evidence="1">
    <location>
        <position position="1"/>
    </location>
</feature>
<feature type="non-terminal residue" evidence="1">
    <location>
        <position position="104"/>
    </location>
</feature>
<dbReference type="AlphaFoldDB" id="A0AAV7T945"/>
<evidence type="ECO:0000313" key="1">
    <source>
        <dbReference type="EMBL" id="KAJ1173022.1"/>
    </source>
</evidence>
<gene>
    <name evidence="1" type="ORF">NDU88_004864</name>
</gene>
<name>A0AAV7T945_PLEWA</name>
<comment type="caution">
    <text evidence="1">The sequence shown here is derived from an EMBL/GenBank/DDBJ whole genome shotgun (WGS) entry which is preliminary data.</text>
</comment>
<dbReference type="Proteomes" id="UP001066276">
    <property type="component" value="Chromosome 4_1"/>
</dbReference>
<proteinExistence type="predicted"/>
<organism evidence="1 2">
    <name type="scientific">Pleurodeles waltl</name>
    <name type="common">Iberian ribbed newt</name>
    <dbReference type="NCBI Taxonomy" id="8319"/>
    <lineage>
        <taxon>Eukaryota</taxon>
        <taxon>Metazoa</taxon>
        <taxon>Chordata</taxon>
        <taxon>Craniata</taxon>
        <taxon>Vertebrata</taxon>
        <taxon>Euteleostomi</taxon>
        <taxon>Amphibia</taxon>
        <taxon>Batrachia</taxon>
        <taxon>Caudata</taxon>
        <taxon>Salamandroidea</taxon>
        <taxon>Salamandridae</taxon>
        <taxon>Pleurodelinae</taxon>
        <taxon>Pleurodeles</taxon>
    </lineage>
</organism>
<reference evidence="1" key="1">
    <citation type="journal article" date="2022" name="bioRxiv">
        <title>Sequencing and chromosome-scale assembly of the giantPleurodeles waltlgenome.</title>
        <authorList>
            <person name="Brown T."/>
            <person name="Elewa A."/>
            <person name="Iarovenko S."/>
            <person name="Subramanian E."/>
            <person name="Araus A.J."/>
            <person name="Petzold A."/>
            <person name="Susuki M."/>
            <person name="Suzuki K.-i.T."/>
            <person name="Hayashi T."/>
            <person name="Toyoda A."/>
            <person name="Oliveira C."/>
            <person name="Osipova E."/>
            <person name="Leigh N.D."/>
            <person name="Simon A."/>
            <person name="Yun M.H."/>
        </authorList>
    </citation>
    <scope>NUCLEOTIDE SEQUENCE</scope>
    <source>
        <strain evidence="1">20211129_DDA</strain>
        <tissue evidence="1">Liver</tissue>
    </source>
</reference>
<dbReference type="EMBL" id="JANPWB010000007">
    <property type="protein sequence ID" value="KAJ1173022.1"/>
    <property type="molecule type" value="Genomic_DNA"/>
</dbReference>
<accession>A0AAV7T945</accession>
<protein>
    <submittedName>
        <fullName evidence="1">Uncharacterized protein</fullName>
    </submittedName>
</protein>
<keyword evidence="2" id="KW-1185">Reference proteome</keyword>
<evidence type="ECO:0000313" key="2">
    <source>
        <dbReference type="Proteomes" id="UP001066276"/>
    </source>
</evidence>